<dbReference type="KEGG" id="gsl:Gasu_32950"/>
<dbReference type="eggNOG" id="KOG3043">
    <property type="taxonomic scope" value="Eukaryota"/>
</dbReference>
<accession>M2XGU0</accession>
<dbReference type="GeneID" id="17088094"/>
<name>M2XGU0_GALSU</name>
<sequence length="274" mass="30530">MHCFVQLGGYLGSCRSPFRLLVSYRKASHSRQLQMAAVTFKKQNTDVPGILYGENTPNHFGVIVVQEWWGLNEVIKKRAQELSDGLQCKALLPDFYRGKVAAQPDEAHHMMTNLDWPGAIDDIAAACQYLKESKQCKKVGIVGFCMGGAIALAAAALHPAVDAAICFYGTPPAQLCDVKNIKVPVQCHFGEQDKSQGFSDLATAKGLEQKLKEGNVPHEFYYYPKAGHAFMNPPDGGFTDEMRSKVEMLRPYDEESRQLALSRMFEFFRKNLSS</sequence>
<dbReference type="Pfam" id="PF01738">
    <property type="entry name" value="DLH"/>
    <property type="match status" value="1"/>
</dbReference>
<gene>
    <name evidence="3" type="ORF">Gasu_32950</name>
</gene>
<keyword evidence="3" id="KW-0378">Hydrolase</keyword>
<dbReference type="OrthoDB" id="17560at2759"/>
<dbReference type="EC" id="3.1.1.45" evidence="3"/>
<evidence type="ECO:0000313" key="4">
    <source>
        <dbReference type="Proteomes" id="UP000030680"/>
    </source>
</evidence>
<dbReference type="STRING" id="130081.M2XGU0"/>
<keyword evidence="4" id="KW-1185">Reference proteome</keyword>
<feature type="domain" description="Dienelactone hydrolase" evidence="2">
    <location>
        <begin position="49"/>
        <end position="270"/>
    </location>
</feature>
<keyword evidence="1" id="KW-1133">Transmembrane helix</keyword>
<dbReference type="AlphaFoldDB" id="M2XGU0"/>
<protein>
    <submittedName>
        <fullName evidence="3">Carboxymethylenebutenolidase</fullName>
        <ecNumber evidence="3">3.1.1.45</ecNumber>
    </submittedName>
</protein>
<dbReference type="Gramene" id="EME29287">
    <property type="protein sequence ID" value="EME29287"/>
    <property type="gene ID" value="Gasu_32950"/>
</dbReference>
<dbReference type="OMA" id="FPPLEYI"/>
<proteinExistence type="predicted"/>
<feature type="transmembrane region" description="Helical" evidence="1">
    <location>
        <begin position="139"/>
        <end position="161"/>
    </location>
</feature>
<keyword evidence="1" id="KW-0472">Membrane</keyword>
<organism evidence="3 4">
    <name type="scientific">Galdieria sulphuraria</name>
    <name type="common">Red alga</name>
    <dbReference type="NCBI Taxonomy" id="130081"/>
    <lineage>
        <taxon>Eukaryota</taxon>
        <taxon>Rhodophyta</taxon>
        <taxon>Bangiophyceae</taxon>
        <taxon>Galdieriales</taxon>
        <taxon>Galdieriaceae</taxon>
        <taxon>Galdieria</taxon>
    </lineage>
</organism>
<dbReference type="InterPro" id="IPR029058">
    <property type="entry name" value="AB_hydrolase_fold"/>
</dbReference>
<dbReference type="Gene3D" id="3.40.50.1820">
    <property type="entry name" value="alpha/beta hydrolase"/>
    <property type="match status" value="1"/>
</dbReference>
<dbReference type="Proteomes" id="UP000030680">
    <property type="component" value="Unassembled WGS sequence"/>
</dbReference>
<keyword evidence="1" id="KW-0812">Transmembrane</keyword>
<dbReference type="PANTHER" id="PTHR46623">
    <property type="entry name" value="CARBOXYMETHYLENEBUTENOLIDASE-RELATED"/>
    <property type="match status" value="1"/>
</dbReference>
<dbReference type="PANTHER" id="PTHR46623:SF6">
    <property type="entry name" value="ALPHA_BETA-HYDROLASES SUPERFAMILY PROTEIN"/>
    <property type="match status" value="1"/>
</dbReference>
<dbReference type="SUPFAM" id="SSF53474">
    <property type="entry name" value="alpha/beta-Hydrolases"/>
    <property type="match status" value="1"/>
</dbReference>
<evidence type="ECO:0000259" key="2">
    <source>
        <dbReference type="Pfam" id="PF01738"/>
    </source>
</evidence>
<reference evidence="4" key="1">
    <citation type="journal article" date="2013" name="Science">
        <title>Gene transfer from bacteria and archaea facilitated evolution of an extremophilic eukaryote.</title>
        <authorList>
            <person name="Schonknecht G."/>
            <person name="Chen W.H."/>
            <person name="Ternes C.M."/>
            <person name="Barbier G.G."/>
            <person name="Shrestha R.P."/>
            <person name="Stanke M."/>
            <person name="Brautigam A."/>
            <person name="Baker B.J."/>
            <person name="Banfield J.F."/>
            <person name="Garavito R.M."/>
            <person name="Carr K."/>
            <person name="Wilkerson C."/>
            <person name="Rensing S.A."/>
            <person name="Gagneul D."/>
            <person name="Dickenson N.E."/>
            <person name="Oesterhelt C."/>
            <person name="Lercher M.J."/>
            <person name="Weber A.P."/>
        </authorList>
    </citation>
    <scope>NUCLEOTIDE SEQUENCE [LARGE SCALE GENOMIC DNA]</scope>
    <source>
        <strain evidence="4">074W</strain>
    </source>
</reference>
<dbReference type="RefSeq" id="XP_005705807.1">
    <property type="nucleotide sequence ID" value="XM_005705750.1"/>
</dbReference>
<dbReference type="EMBL" id="KB454510">
    <property type="protein sequence ID" value="EME29287.1"/>
    <property type="molecule type" value="Genomic_DNA"/>
</dbReference>
<dbReference type="InterPro" id="IPR051049">
    <property type="entry name" value="Dienelactone_hydrolase-like"/>
</dbReference>
<dbReference type="GO" id="GO:0008806">
    <property type="term" value="F:carboxymethylenebutenolidase activity"/>
    <property type="evidence" value="ECO:0007669"/>
    <property type="project" value="UniProtKB-EC"/>
</dbReference>
<dbReference type="InterPro" id="IPR002925">
    <property type="entry name" value="Dienelactn_hydro"/>
</dbReference>
<evidence type="ECO:0000256" key="1">
    <source>
        <dbReference type="SAM" id="Phobius"/>
    </source>
</evidence>
<evidence type="ECO:0000313" key="3">
    <source>
        <dbReference type="EMBL" id="EME29287.1"/>
    </source>
</evidence>